<dbReference type="GO" id="GO:0008270">
    <property type="term" value="F:zinc ion binding"/>
    <property type="evidence" value="ECO:0007669"/>
    <property type="project" value="UniProtKB-KW"/>
</dbReference>
<dbReference type="Gene3D" id="3.30.160.60">
    <property type="entry name" value="Classic Zinc Finger"/>
    <property type="match status" value="5"/>
</dbReference>
<dbReference type="InterPro" id="IPR013087">
    <property type="entry name" value="Znf_C2H2_type"/>
</dbReference>
<accession>A0AAV2B3K0</accession>
<keyword evidence="4 9" id="KW-0863">Zinc-finger</keyword>
<gene>
    <name evidence="12" type="ORF">LARSCL_LOCUS16732</name>
</gene>
<keyword evidence="5" id="KW-0862">Zinc</keyword>
<dbReference type="GO" id="GO:0005634">
    <property type="term" value="C:nucleus"/>
    <property type="evidence" value="ECO:0007669"/>
    <property type="project" value="UniProtKB-SubCell"/>
</dbReference>
<dbReference type="AlphaFoldDB" id="A0AAV2B3K0"/>
<evidence type="ECO:0000256" key="1">
    <source>
        <dbReference type="ARBA" id="ARBA00004123"/>
    </source>
</evidence>
<dbReference type="GO" id="GO:0032502">
    <property type="term" value="P:developmental process"/>
    <property type="evidence" value="ECO:0007669"/>
    <property type="project" value="UniProtKB-ARBA"/>
</dbReference>
<dbReference type="FunFam" id="3.30.160.60:FF:000202">
    <property type="entry name" value="Zinc finger protein 574"/>
    <property type="match status" value="1"/>
</dbReference>
<evidence type="ECO:0000256" key="10">
    <source>
        <dbReference type="SAM" id="MobiDB-lite"/>
    </source>
</evidence>
<dbReference type="PROSITE" id="PS00028">
    <property type="entry name" value="ZINC_FINGER_C2H2_1"/>
    <property type="match status" value="5"/>
</dbReference>
<dbReference type="FunFam" id="3.30.160.60:FF:000624">
    <property type="entry name" value="zinc finger protein 697"/>
    <property type="match status" value="1"/>
</dbReference>
<dbReference type="PROSITE" id="PS50157">
    <property type="entry name" value="ZINC_FINGER_C2H2_2"/>
    <property type="match status" value="6"/>
</dbReference>
<feature type="compositionally biased region" description="Polar residues" evidence="10">
    <location>
        <begin position="239"/>
        <end position="252"/>
    </location>
</feature>
<evidence type="ECO:0000256" key="8">
    <source>
        <dbReference type="ARBA" id="ARBA00023242"/>
    </source>
</evidence>
<dbReference type="EMBL" id="CAXIEN010000271">
    <property type="protein sequence ID" value="CAL1290836.1"/>
    <property type="molecule type" value="Genomic_DNA"/>
</dbReference>
<name>A0AAV2B3K0_9ARAC</name>
<evidence type="ECO:0000256" key="3">
    <source>
        <dbReference type="ARBA" id="ARBA00022737"/>
    </source>
</evidence>
<feature type="domain" description="C2H2-type" evidence="11">
    <location>
        <begin position="420"/>
        <end position="447"/>
    </location>
</feature>
<feature type="domain" description="C2H2-type" evidence="11">
    <location>
        <begin position="476"/>
        <end position="499"/>
    </location>
</feature>
<feature type="compositionally biased region" description="Polar residues" evidence="10">
    <location>
        <begin position="139"/>
        <end position="148"/>
    </location>
</feature>
<evidence type="ECO:0000259" key="11">
    <source>
        <dbReference type="PROSITE" id="PS50157"/>
    </source>
</evidence>
<keyword evidence="8" id="KW-0539">Nucleus</keyword>
<evidence type="ECO:0000256" key="4">
    <source>
        <dbReference type="ARBA" id="ARBA00022771"/>
    </source>
</evidence>
<evidence type="ECO:0000256" key="2">
    <source>
        <dbReference type="ARBA" id="ARBA00022723"/>
    </source>
</evidence>
<keyword evidence="13" id="KW-1185">Reference proteome</keyword>
<comment type="caution">
    <text evidence="12">The sequence shown here is derived from an EMBL/GenBank/DDBJ whole genome shotgun (WGS) entry which is preliminary data.</text>
</comment>
<feature type="region of interest" description="Disordered" evidence="10">
    <location>
        <begin position="139"/>
        <end position="165"/>
    </location>
</feature>
<feature type="compositionally biased region" description="Basic and acidic residues" evidence="10">
    <location>
        <begin position="225"/>
        <end position="235"/>
    </location>
</feature>
<evidence type="ECO:0000313" key="12">
    <source>
        <dbReference type="EMBL" id="CAL1290836.1"/>
    </source>
</evidence>
<comment type="subcellular location">
    <subcellularLocation>
        <location evidence="1">Nucleus</location>
    </subcellularLocation>
</comment>
<evidence type="ECO:0000313" key="13">
    <source>
        <dbReference type="Proteomes" id="UP001497382"/>
    </source>
</evidence>
<evidence type="ECO:0000256" key="7">
    <source>
        <dbReference type="ARBA" id="ARBA00023163"/>
    </source>
</evidence>
<organism evidence="12 13">
    <name type="scientific">Larinioides sclopetarius</name>
    <dbReference type="NCBI Taxonomy" id="280406"/>
    <lineage>
        <taxon>Eukaryota</taxon>
        <taxon>Metazoa</taxon>
        <taxon>Ecdysozoa</taxon>
        <taxon>Arthropoda</taxon>
        <taxon>Chelicerata</taxon>
        <taxon>Arachnida</taxon>
        <taxon>Araneae</taxon>
        <taxon>Araneomorphae</taxon>
        <taxon>Entelegynae</taxon>
        <taxon>Araneoidea</taxon>
        <taxon>Araneidae</taxon>
        <taxon>Larinioides</taxon>
    </lineage>
</organism>
<dbReference type="PANTHER" id="PTHR47772:SF4">
    <property type="entry name" value="ZFP64 ZINC FINGER PROTEIN"/>
    <property type="match status" value="1"/>
</dbReference>
<keyword evidence="6" id="KW-0805">Transcription regulation</keyword>
<dbReference type="PANTHER" id="PTHR47772">
    <property type="entry name" value="ZINC FINGER PROTEIN 200"/>
    <property type="match status" value="1"/>
</dbReference>
<dbReference type="InterPro" id="IPR036236">
    <property type="entry name" value="Znf_C2H2_sf"/>
</dbReference>
<feature type="domain" description="C2H2-type" evidence="11">
    <location>
        <begin position="448"/>
        <end position="475"/>
    </location>
</feature>
<feature type="region of interest" description="Disordered" evidence="10">
    <location>
        <begin position="188"/>
        <end position="252"/>
    </location>
</feature>
<keyword evidence="2" id="KW-0479">Metal-binding</keyword>
<feature type="region of interest" description="Disordered" evidence="10">
    <location>
        <begin position="377"/>
        <end position="405"/>
    </location>
</feature>
<dbReference type="SMART" id="SM00355">
    <property type="entry name" value="ZnF_C2H2"/>
    <property type="match status" value="6"/>
</dbReference>
<proteinExistence type="predicted"/>
<feature type="domain" description="C2H2-type" evidence="11">
    <location>
        <begin position="297"/>
        <end position="324"/>
    </location>
</feature>
<dbReference type="Proteomes" id="UP001497382">
    <property type="component" value="Unassembled WGS sequence"/>
</dbReference>
<dbReference type="Pfam" id="PF00096">
    <property type="entry name" value="zf-C2H2"/>
    <property type="match status" value="5"/>
</dbReference>
<feature type="domain" description="C2H2-type" evidence="11">
    <location>
        <begin position="325"/>
        <end position="352"/>
    </location>
</feature>
<evidence type="ECO:0000256" key="5">
    <source>
        <dbReference type="ARBA" id="ARBA00022833"/>
    </source>
</evidence>
<feature type="domain" description="C2H2-type" evidence="11">
    <location>
        <begin position="353"/>
        <end position="380"/>
    </location>
</feature>
<sequence>MIAFRCSRCCKVNISTEGLSCFNCNNEEARVYSIPESQTEISNTSTNDNDIFLQMQNKSAGSDFNALSKTRENLNAAKLHESDGKDKDTKTLNVNLSHISSPLVETVPIMQNSILKEMLISPSPATFSKKFRSVDDGQYYSSTKSGTSMPEKKKRHISEQSSCRRSKNVLKEKKTFKRSKNTKSIQNEYAITKIHPENSRPFPPAKSALDSFSKDGISAIQIEDNQPKTDSEKLKTSKRNNPTNNNSFQDDLKTTNTFSQHRKCFTQEVSRKGCIENDLSEKLSINRIKTTILKKLFLCNKCGKTYTDESKLKVHFLNHFKEKLFKCDKCDKEYFSEAHLKRHYKSHMDKDPYKCDLCDLVFTRNCHLSRHRKKHLLEPAVEESTTEQKVDQSPQQSEHITSDDDDLQKHVQTMAEDKIFLCTECGIKFIRESDFNAHCLRHSVQKPFKCNKCNKEFRYEFYLNRHYRVHSLERPFTCKICGFRSTQRSNLNKHLKMHA</sequence>
<keyword evidence="3" id="KW-0677">Repeat</keyword>
<evidence type="ECO:0000256" key="6">
    <source>
        <dbReference type="ARBA" id="ARBA00023015"/>
    </source>
</evidence>
<protein>
    <recommendedName>
        <fullName evidence="11">C2H2-type domain-containing protein</fullName>
    </recommendedName>
</protein>
<reference evidence="12 13" key="1">
    <citation type="submission" date="2024-04" db="EMBL/GenBank/DDBJ databases">
        <authorList>
            <person name="Rising A."/>
            <person name="Reimegard J."/>
            <person name="Sonavane S."/>
            <person name="Akerstrom W."/>
            <person name="Nylinder S."/>
            <person name="Hedman E."/>
            <person name="Kallberg Y."/>
        </authorList>
    </citation>
    <scope>NUCLEOTIDE SEQUENCE [LARGE SCALE GENOMIC DNA]</scope>
</reference>
<dbReference type="InterPro" id="IPR050636">
    <property type="entry name" value="C2H2-ZF_domain-containing"/>
</dbReference>
<evidence type="ECO:0000256" key="9">
    <source>
        <dbReference type="PROSITE-ProRule" id="PRU00042"/>
    </source>
</evidence>
<dbReference type="SUPFAM" id="SSF57667">
    <property type="entry name" value="beta-beta-alpha zinc fingers"/>
    <property type="match status" value="4"/>
</dbReference>
<dbReference type="FunFam" id="3.30.160.60:FF:000032">
    <property type="entry name" value="Krueppel-like factor 4"/>
    <property type="match status" value="1"/>
</dbReference>
<keyword evidence="7" id="KW-0804">Transcription</keyword>